<feature type="signal peptide" evidence="1">
    <location>
        <begin position="1"/>
        <end position="22"/>
    </location>
</feature>
<proteinExistence type="predicted"/>
<evidence type="ECO:0000313" key="2">
    <source>
        <dbReference type="EMBL" id="MCQ6960715.1"/>
    </source>
</evidence>
<dbReference type="InterPro" id="IPR011990">
    <property type="entry name" value="TPR-like_helical_dom_sf"/>
</dbReference>
<dbReference type="Pfam" id="PF12771">
    <property type="entry name" value="SusD-like_2"/>
    <property type="match status" value="1"/>
</dbReference>
<dbReference type="Gene3D" id="1.25.40.390">
    <property type="match status" value="1"/>
</dbReference>
<keyword evidence="1" id="KW-0732">Signal</keyword>
<accession>A0ABT1T7W7</accession>
<reference evidence="2 3" key="1">
    <citation type="submission" date="2022-07" db="EMBL/GenBank/DDBJ databases">
        <title>Mucilaginibacter sp. JC4.</title>
        <authorList>
            <person name="Le V."/>
            <person name="Ko S.-R."/>
            <person name="Ahn C.-Y."/>
            <person name="Oh H.-M."/>
        </authorList>
    </citation>
    <scope>NUCLEOTIDE SEQUENCE [LARGE SCALE GENOMIC DNA]</scope>
    <source>
        <strain evidence="2 3">JC4</strain>
    </source>
</reference>
<dbReference type="RefSeq" id="WP_256540897.1">
    <property type="nucleotide sequence ID" value="NZ_JANHOH010000009.1"/>
</dbReference>
<organism evidence="2 3">
    <name type="scientific">Mucilaginibacter aquariorum</name>
    <dbReference type="NCBI Taxonomy" id="2967225"/>
    <lineage>
        <taxon>Bacteria</taxon>
        <taxon>Pseudomonadati</taxon>
        <taxon>Bacteroidota</taxon>
        <taxon>Sphingobacteriia</taxon>
        <taxon>Sphingobacteriales</taxon>
        <taxon>Sphingobacteriaceae</taxon>
        <taxon>Mucilaginibacter</taxon>
    </lineage>
</organism>
<evidence type="ECO:0000313" key="3">
    <source>
        <dbReference type="Proteomes" id="UP001204376"/>
    </source>
</evidence>
<dbReference type="Proteomes" id="UP001204376">
    <property type="component" value="Unassembled WGS sequence"/>
</dbReference>
<keyword evidence="2" id="KW-0449">Lipoprotein</keyword>
<feature type="chain" id="PRO_5045368314" evidence="1">
    <location>
        <begin position="23"/>
        <end position="482"/>
    </location>
</feature>
<comment type="caution">
    <text evidence="2">The sequence shown here is derived from an EMBL/GenBank/DDBJ whole genome shotgun (WGS) entry which is preliminary data.</text>
</comment>
<name>A0ABT1T7W7_9SPHI</name>
<keyword evidence="3" id="KW-1185">Reference proteome</keyword>
<evidence type="ECO:0000256" key="1">
    <source>
        <dbReference type="SAM" id="SignalP"/>
    </source>
</evidence>
<dbReference type="PROSITE" id="PS51257">
    <property type="entry name" value="PROKAR_LIPOPROTEIN"/>
    <property type="match status" value="1"/>
</dbReference>
<gene>
    <name evidence="2" type="ORF">NPE20_22235</name>
</gene>
<protein>
    <submittedName>
        <fullName evidence="2">SusD/RagB family nutrient-binding outer membrane lipoprotein</fullName>
    </submittedName>
</protein>
<dbReference type="EMBL" id="JANHOH010000009">
    <property type="protein sequence ID" value="MCQ6960715.1"/>
    <property type="molecule type" value="Genomic_DNA"/>
</dbReference>
<sequence length="482" mass="53012">MKFKYSTIILSGALLLSVTACKKNLEEINRNPNASETAQPDYLLTGITKNIADTYWGTSNNMDASLLFVQNWSKIQYTDPDRYIYTNTSFQDLWNTAYTKGVINLNQLIKLADEQSNPNYKGVALVLRSWVFSLLTDAYGDVPYTQATNIKEYLTPAYDKQKDVYFALLEDLKSAQASLNTSGPAIGGDIIYGGKANPIGLWKKFANSLRLRIALRIADREPEKSKQVLAEIQAEGSGYISDNSEIAQLVYSTSPNQNPISNLFDTRDDYRISKTIVDKLFELNDPRLPIYASPTKDATPKTYVGLPNGLLVGDASAYGFTKTSKPGTYFLAPNAPAVIISYAEVLFDRAEAAARGFTAEDAADLYKQAIAASLKQYGITDAAVNTYLASPAVQYDPSNYKKSIGDQKWIALFGQGLEAFAEWRRLDYPQLQPAVAGTLGGKIPVRFIYPGTEQSLNGASYNAAVASQGADALTTKLWFDVN</sequence>
<dbReference type="SUPFAM" id="SSF48452">
    <property type="entry name" value="TPR-like"/>
    <property type="match status" value="1"/>
</dbReference>
<dbReference type="InterPro" id="IPR041662">
    <property type="entry name" value="SusD-like_2"/>
</dbReference>